<evidence type="ECO:0000313" key="1">
    <source>
        <dbReference type="EMBL" id="CAF3866769.1"/>
    </source>
</evidence>
<evidence type="ECO:0000313" key="2">
    <source>
        <dbReference type="Proteomes" id="UP000663823"/>
    </source>
</evidence>
<dbReference type="AlphaFoldDB" id="A0A819FDQ9"/>
<accession>A0A819FDQ9</accession>
<reference evidence="1" key="1">
    <citation type="submission" date="2021-02" db="EMBL/GenBank/DDBJ databases">
        <authorList>
            <person name="Nowell W R."/>
        </authorList>
    </citation>
    <scope>NUCLEOTIDE SEQUENCE</scope>
</reference>
<dbReference type="EMBL" id="CAJOAX010003669">
    <property type="protein sequence ID" value="CAF3866769.1"/>
    <property type="molecule type" value="Genomic_DNA"/>
</dbReference>
<sequence length="74" mass="8146">MPLPVTGSPRKVPTKCEGPSKYSIELETILTYWLTAGKNAECITELIIQSGGNLIQLIVRMSMTTNSQSQILLH</sequence>
<comment type="caution">
    <text evidence="1">The sequence shown here is derived from an EMBL/GenBank/DDBJ whole genome shotgun (WGS) entry which is preliminary data.</text>
</comment>
<protein>
    <submittedName>
        <fullName evidence="1">Uncharacterized protein</fullName>
    </submittedName>
</protein>
<gene>
    <name evidence="1" type="ORF">OTI717_LOCUS21997</name>
</gene>
<proteinExistence type="predicted"/>
<organism evidence="1 2">
    <name type="scientific">Rotaria sordida</name>
    <dbReference type="NCBI Taxonomy" id="392033"/>
    <lineage>
        <taxon>Eukaryota</taxon>
        <taxon>Metazoa</taxon>
        <taxon>Spiralia</taxon>
        <taxon>Gnathifera</taxon>
        <taxon>Rotifera</taxon>
        <taxon>Eurotatoria</taxon>
        <taxon>Bdelloidea</taxon>
        <taxon>Philodinida</taxon>
        <taxon>Philodinidae</taxon>
        <taxon>Rotaria</taxon>
    </lineage>
</organism>
<name>A0A819FDQ9_9BILA</name>
<dbReference type="Proteomes" id="UP000663823">
    <property type="component" value="Unassembled WGS sequence"/>
</dbReference>